<dbReference type="InterPro" id="IPR029058">
    <property type="entry name" value="AB_hydrolase_fold"/>
</dbReference>
<evidence type="ECO:0000256" key="2">
    <source>
        <dbReference type="SAM" id="SignalP"/>
    </source>
</evidence>
<dbReference type="AlphaFoldDB" id="A0A423PYB0"/>
<reference evidence="4 5" key="1">
    <citation type="submission" date="2013-10" db="EMBL/GenBank/DDBJ databases">
        <title>Salinisphaera orenii MK-B5 Genome Sequencing.</title>
        <authorList>
            <person name="Lai Q."/>
            <person name="Li C."/>
            <person name="Shao Z."/>
        </authorList>
    </citation>
    <scope>NUCLEOTIDE SEQUENCE [LARGE SCALE GENOMIC DNA]</scope>
    <source>
        <strain evidence="4 5">MK-B5</strain>
    </source>
</reference>
<dbReference type="RefSeq" id="WP_185015492.1">
    <property type="nucleotide sequence ID" value="NZ_AYKH01000001.1"/>
</dbReference>
<evidence type="ECO:0000313" key="5">
    <source>
        <dbReference type="Proteomes" id="UP000283993"/>
    </source>
</evidence>
<sequence>MALLGITVMLASPRSAMAASITWGDCDLATPEASAAAIDCGWLETGDRLAGEAVRLRVVRLRARPDRIDATPVVYVPGGPGSAAGLGPEALSGWQRWQQRARWPRDIVLFDPRATGRSRPRPTCESIRSRRLAAAAQAPSAGVEFDQEARAAEGCYRSLGRETAAALGPAAQRGDLEALVAALGVDAVNLWAVSYGTRIARVYAQAKPAQVRAMVLDSVYPFARNDLLALPAQIGGALARLDASCAAAPACGRKSDAVPSDLVDNLLARYASRPPTLALAGPEMPVETRFKVTPYRLLLMVLMASYDANNAADTRARLQRARAGSADALRPLAERLWRQALDSARNEAVFWSTRCALGGTVPSMSAWRDALSRHPAIAAYLAPARGAPVCDVWQVPRTATPAHDASLAAPALVVSGSEDAVTPPDWARAFADRHPLARLLTVAGAGHGASFTNACAIAAIGDFWAAPAEPLRVSCAGSD</sequence>
<dbReference type="PANTHER" id="PTHR43722">
    <property type="entry name" value="PROLINE IMINOPEPTIDASE"/>
    <property type="match status" value="1"/>
</dbReference>
<evidence type="ECO:0000313" key="4">
    <source>
        <dbReference type="EMBL" id="ROO30581.1"/>
    </source>
</evidence>
<dbReference type="GO" id="GO:0004177">
    <property type="term" value="F:aminopeptidase activity"/>
    <property type="evidence" value="ECO:0007669"/>
    <property type="project" value="UniProtKB-EC"/>
</dbReference>
<feature type="signal peptide" evidence="2">
    <location>
        <begin position="1"/>
        <end position="18"/>
    </location>
</feature>
<dbReference type="InterPro" id="IPR000073">
    <property type="entry name" value="AB_hydrolase_1"/>
</dbReference>
<dbReference type="PANTHER" id="PTHR43722:SF1">
    <property type="entry name" value="PROLINE IMINOPEPTIDASE"/>
    <property type="match status" value="1"/>
</dbReference>
<proteinExistence type="predicted"/>
<dbReference type="SUPFAM" id="SSF53474">
    <property type="entry name" value="alpha/beta-Hydrolases"/>
    <property type="match status" value="1"/>
</dbReference>
<feature type="domain" description="AB hydrolase-1" evidence="3">
    <location>
        <begin position="72"/>
        <end position="453"/>
    </location>
</feature>
<protein>
    <recommendedName>
        <fullName evidence="1">Proline iminopeptidase</fullName>
    </recommendedName>
</protein>
<feature type="chain" id="PRO_5019514730" description="Proline iminopeptidase" evidence="2">
    <location>
        <begin position="19"/>
        <end position="479"/>
    </location>
</feature>
<dbReference type="GO" id="GO:0006508">
    <property type="term" value="P:proteolysis"/>
    <property type="evidence" value="ECO:0007669"/>
    <property type="project" value="InterPro"/>
</dbReference>
<dbReference type="Proteomes" id="UP000283993">
    <property type="component" value="Unassembled WGS sequence"/>
</dbReference>
<keyword evidence="5" id="KW-1185">Reference proteome</keyword>
<gene>
    <name evidence="4" type="ORF">SAOR_00720</name>
</gene>
<dbReference type="InterPro" id="IPR005944">
    <property type="entry name" value="Pro_iminopeptidase"/>
</dbReference>
<evidence type="ECO:0000259" key="3">
    <source>
        <dbReference type="Pfam" id="PF00561"/>
    </source>
</evidence>
<keyword evidence="2" id="KW-0732">Signal</keyword>
<organism evidence="4 5">
    <name type="scientific">Salinisphaera orenii MK-B5</name>
    <dbReference type="NCBI Taxonomy" id="856730"/>
    <lineage>
        <taxon>Bacteria</taxon>
        <taxon>Pseudomonadati</taxon>
        <taxon>Pseudomonadota</taxon>
        <taxon>Gammaproteobacteria</taxon>
        <taxon>Salinisphaerales</taxon>
        <taxon>Salinisphaeraceae</taxon>
        <taxon>Salinisphaera</taxon>
    </lineage>
</organism>
<dbReference type="Pfam" id="PF00561">
    <property type="entry name" value="Abhydrolase_1"/>
    <property type="match status" value="1"/>
</dbReference>
<evidence type="ECO:0000256" key="1">
    <source>
        <dbReference type="ARBA" id="ARBA00021843"/>
    </source>
</evidence>
<dbReference type="EMBL" id="AYKH01000001">
    <property type="protein sequence ID" value="ROO30581.1"/>
    <property type="molecule type" value="Genomic_DNA"/>
</dbReference>
<accession>A0A423PYB0</accession>
<dbReference type="Gene3D" id="3.40.50.1820">
    <property type="entry name" value="alpha/beta hydrolase"/>
    <property type="match status" value="2"/>
</dbReference>
<dbReference type="GO" id="GO:0005737">
    <property type="term" value="C:cytoplasm"/>
    <property type="evidence" value="ECO:0007669"/>
    <property type="project" value="InterPro"/>
</dbReference>
<comment type="caution">
    <text evidence="4">The sequence shown here is derived from an EMBL/GenBank/DDBJ whole genome shotgun (WGS) entry which is preliminary data.</text>
</comment>
<name>A0A423PYB0_9GAMM</name>